<evidence type="ECO:0000313" key="3">
    <source>
        <dbReference type="Proteomes" id="UP000181909"/>
    </source>
</evidence>
<evidence type="ECO:0008006" key="4">
    <source>
        <dbReference type="Google" id="ProtNLM"/>
    </source>
</evidence>
<reference evidence="2 3" key="1">
    <citation type="submission" date="2016-11" db="EMBL/GenBank/DDBJ databases">
        <authorList>
            <person name="Jaros S."/>
            <person name="Januszkiewicz K."/>
            <person name="Wedrychowicz H."/>
        </authorList>
    </citation>
    <scope>NUCLEOTIDE SEQUENCE [LARGE SCALE GENOMIC DNA]</scope>
    <source>
        <strain evidence="2 3">OK807</strain>
    </source>
</reference>
<dbReference type="NCBIfam" id="NF033525">
    <property type="entry name" value="lasso_albusnod"/>
    <property type="match status" value="1"/>
</dbReference>
<accession>A0A1K1WMQ4</accession>
<evidence type="ECO:0000313" key="2">
    <source>
        <dbReference type="EMBL" id="SFX38666.1"/>
    </source>
</evidence>
<feature type="region of interest" description="Disordered" evidence="1">
    <location>
        <begin position="1"/>
        <end position="51"/>
    </location>
</feature>
<dbReference type="Proteomes" id="UP000181909">
    <property type="component" value="Unassembled WGS sequence"/>
</dbReference>
<protein>
    <recommendedName>
        <fullName evidence="4">Albusnodin family lasso peptide</fullName>
    </recommendedName>
</protein>
<feature type="compositionally biased region" description="Basic and acidic residues" evidence="1">
    <location>
        <begin position="41"/>
        <end position="51"/>
    </location>
</feature>
<organism evidence="2 3">
    <name type="scientific">Streptomyces atratus</name>
    <dbReference type="NCBI Taxonomy" id="1893"/>
    <lineage>
        <taxon>Bacteria</taxon>
        <taxon>Bacillati</taxon>
        <taxon>Actinomycetota</taxon>
        <taxon>Actinomycetes</taxon>
        <taxon>Kitasatosporales</taxon>
        <taxon>Streptomycetaceae</taxon>
        <taxon>Streptomyces</taxon>
    </lineage>
</organism>
<evidence type="ECO:0000256" key="1">
    <source>
        <dbReference type="SAM" id="MobiDB-lite"/>
    </source>
</evidence>
<name>A0A1K1WMQ4_STRAR</name>
<dbReference type="OrthoDB" id="4264270at2"/>
<gene>
    <name evidence="2" type="ORF">SAMN02787144_1002540</name>
</gene>
<sequence length="51" mass="5579">MRKLIATENTRSKPTEDDEEEAALVDIGDAAVLTEGQGSGHSEDKRRAYNC</sequence>
<proteinExistence type="predicted"/>
<dbReference type="AlphaFoldDB" id="A0A1K1WMQ4"/>
<dbReference type="STRING" id="1893.SAMN02787144_1002540"/>
<dbReference type="RefSeq" id="WP_107408175.1">
    <property type="nucleotide sequence ID" value="NZ_CP108276.1"/>
</dbReference>
<dbReference type="EMBL" id="FPJO01000002">
    <property type="protein sequence ID" value="SFX38666.1"/>
    <property type="molecule type" value="Genomic_DNA"/>
</dbReference>